<dbReference type="PRINTS" id="PR00702">
    <property type="entry name" value="ACRIFLAVINRP"/>
</dbReference>
<dbReference type="InterPro" id="IPR027463">
    <property type="entry name" value="AcrB_DN_DC_subdom"/>
</dbReference>
<organism evidence="3 4">
    <name type="scientific">Paenibacillus suaedae</name>
    <dbReference type="NCBI Taxonomy" id="3077233"/>
    <lineage>
        <taxon>Bacteria</taxon>
        <taxon>Bacillati</taxon>
        <taxon>Bacillota</taxon>
        <taxon>Bacilli</taxon>
        <taxon>Bacillales</taxon>
        <taxon>Paenibacillaceae</taxon>
        <taxon>Paenibacillus</taxon>
    </lineage>
</organism>
<feature type="transmembrane region" description="Helical" evidence="2">
    <location>
        <begin position="935"/>
        <end position="956"/>
    </location>
</feature>
<gene>
    <name evidence="3" type="ORF">RQP50_09645</name>
</gene>
<dbReference type="Pfam" id="PF00873">
    <property type="entry name" value="ACR_tran"/>
    <property type="match status" value="2"/>
</dbReference>
<feature type="transmembrane region" description="Helical" evidence="2">
    <location>
        <begin position="977"/>
        <end position="1000"/>
    </location>
</feature>
<feature type="transmembrane region" description="Helical" evidence="2">
    <location>
        <begin position="466"/>
        <end position="486"/>
    </location>
</feature>
<keyword evidence="2" id="KW-1133">Transmembrane helix</keyword>
<evidence type="ECO:0000256" key="2">
    <source>
        <dbReference type="SAM" id="Phobius"/>
    </source>
</evidence>
<keyword evidence="4" id="KW-1185">Reference proteome</keyword>
<dbReference type="AlphaFoldDB" id="A0AAJ2JUH9"/>
<feature type="transmembrane region" description="Helical" evidence="2">
    <location>
        <begin position="883"/>
        <end position="902"/>
    </location>
</feature>
<dbReference type="InterPro" id="IPR001036">
    <property type="entry name" value="Acrflvin-R"/>
</dbReference>
<dbReference type="Gene3D" id="1.20.1640.10">
    <property type="entry name" value="Multidrug efflux transporter AcrB transmembrane domain"/>
    <property type="match status" value="3"/>
</dbReference>
<dbReference type="PANTHER" id="PTHR32063:SF0">
    <property type="entry name" value="SWARMING MOTILITY PROTEIN SWRC"/>
    <property type="match status" value="1"/>
</dbReference>
<keyword evidence="2" id="KW-0812">Transmembrane</keyword>
<proteinExistence type="predicted"/>
<sequence>MSYLSKLSLKNGVAVIILCILVTSLGLYSTTTIKQQTYPDVSFPAVFVQAIYPGASTEEIETDVTTPIEDSLKGLEGYDTLTSTTSENTSAIFLQYPFGKDMDKIAADVESAVSKVNLPDKANVAVKRLAANEMPIYTAAIFSSKNDPEGLQKQLETEIVPKLQKLEGVSSVELQGTTSKHLNIVVDKEKASAYGISLSAIQSALQAQNYAVPLGSVNQQDNTIPIRLVGKVNAVQQIENMKLQASGGQSAQAPGPMNQGQMPKQTQSGQAGKTGQQLSASSTSLLSSVKLSDIAEVKTISKQDQISRFNGKESYVIQVMKSQDANTADVADAVKDVLADHESKAGMDIHVINDQGADIKESVSGLVREGLYGALFCILIIFLFLRNVRATLISILSLPISIFATIALLDQMGYTLNIMTLGGIAVSVGRIVDDSIVVIENIYRWRQEKGTEMGGKELAYKATKEVISAVGSSTLAMVVVFLPLAFVNGIVGEFFRPFSIAVCIAILVSLLVSMMLIPVLGAKFFNKVKPHTKESILVRGYERLLRGALHRKALVIVASIVLLLGSLATIPLLGISFLPTGAAPAIQIEVSMPAKEGLEQMNRVSKQVDKYLESVDEVEKYQLSIGMGGSGGQMLLGASSANKATYTVTLQEGTATDELIDKATKEITNSVNAIVPNTEVMIKESQAQGPPSGNNIDVSLYSSDAVALSKAAHQVEMLMKQRDDLKNITNNLNGVVPKWELSINQAGKDAGISYFQIMQVVSEQLKPTNVGTYMLDNKEWDLTLSYKEQITSKDQLENVTIPSAAGMNKLSDIADIHEITAPVSVSHDNGKTYAKVSGTIKGTDTAAITKEVQKDIDSLTLPENVEVNYGGGLSMINDGFQSILLAMIGAIGLVFLVMSVTFGGLRTPLIILSSLLFVPIGSFGALLITGQTLSMSSMIGVLMLVGIVVTNAVVMLDRVERNAKSGMELQEAIVEACATRLRPILMTAFATILALMPLALSHSTTSLISGGLAITVIGGLTTSTLLTLIFVPVLYLLTGRKRKFIEESF</sequence>
<feature type="transmembrane region" description="Helical" evidence="2">
    <location>
        <begin position="391"/>
        <end position="409"/>
    </location>
</feature>
<dbReference type="SUPFAM" id="SSF82714">
    <property type="entry name" value="Multidrug efflux transporter AcrB TolC docking domain, DN and DC subdomains"/>
    <property type="match status" value="2"/>
</dbReference>
<dbReference type="EMBL" id="JAVYAA010000002">
    <property type="protein sequence ID" value="MDT8976502.1"/>
    <property type="molecule type" value="Genomic_DNA"/>
</dbReference>
<protein>
    <submittedName>
        <fullName evidence="3">Efflux RND transporter permease subunit</fullName>
    </submittedName>
</protein>
<feature type="transmembrane region" description="Helical" evidence="2">
    <location>
        <begin position="553"/>
        <end position="578"/>
    </location>
</feature>
<dbReference type="Gene3D" id="3.30.70.1430">
    <property type="entry name" value="Multidrug efflux transporter AcrB pore domain"/>
    <property type="match status" value="2"/>
</dbReference>
<dbReference type="SUPFAM" id="SSF82866">
    <property type="entry name" value="Multidrug efflux transporter AcrB transmembrane domain"/>
    <property type="match status" value="2"/>
</dbReference>
<feature type="transmembrane region" description="Helical" evidence="2">
    <location>
        <begin position="1012"/>
        <end position="1037"/>
    </location>
</feature>
<keyword evidence="2" id="KW-0472">Membrane</keyword>
<dbReference type="Gene3D" id="3.30.70.1440">
    <property type="entry name" value="Multidrug efflux transporter AcrB pore domain"/>
    <property type="match status" value="1"/>
</dbReference>
<feature type="transmembrane region" description="Helical" evidence="2">
    <location>
        <begin position="12"/>
        <end position="28"/>
    </location>
</feature>
<dbReference type="PANTHER" id="PTHR32063">
    <property type="match status" value="1"/>
</dbReference>
<feature type="transmembrane region" description="Helical" evidence="2">
    <location>
        <begin position="366"/>
        <end position="385"/>
    </location>
</feature>
<dbReference type="Gene3D" id="3.30.2090.10">
    <property type="entry name" value="Multidrug efflux transporter AcrB TolC docking domain, DN and DC subdomains"/>
    <property type="match status" value="3"/>
</dbReference>
<reference evidence="4" key="1">
    <citation type="submission" date="2023-09" db="EMBL/GenBank/DDBJ databases">
        <title>Paenibacillus sp. chi10 Genome sequencing and assembly.</title>
        <authorList>
            <person name="Kim I."/>
        </authorList>
    </citation>
    <scope>NUCLEOTIDE SEQUENCE [LARGE SCALE GENOMIC DNA]</scope>
    <source>
        <strain evidence="4">chi10</strain>
    </source>
</reference>
<dbReference type="Gene3D" id="3.30.70.1320">
    <property type="entry name" value="Multidrug efflux transporter AcrB pore domain like"/>
    <property type="match status" value="2"/>
</dbReference>
<feature type="compositionally biased region" description="Polar residues" evidence="1">
    <location>
        <begin position="246"/>
        <end position="277"/>
    </location>
</feature>
<dbReference type="SUPFAM" id="SSF82693">
    <property type="entry name" value="Multidrug efflux transporter AcrB pore domain, PN1, PN2, PC1 and PC2 subdomains"/>
    <property type="match status" value="3"/>
</dbReference>
<evidence type="ECO:0000313" key="4">
    <source>
        <dbReference type="Proteomes" id="UP001250538"/>
    </source>
</evidence>
<feature type="region of interest" description="Disordered" evidence="1">
    <location>
        <begin position="245"/>
        <end position="277"/>
    </location>
</feature>
<dbReference type="GO" id="GO:0005886">
    <property type="term" value="C:plasma membrane"/>
    <property type="evidence" value="ECO:0007669"/>
    <property type="project" value="TreeGrafter"/>
</dbReference>
<evidence type="ECO:0000256" key="1">
    <source>
        <dbReference type="SAM" id="MobiDB-lite"/>
    </source>
</evidence>
<dbReference type="GO" id="GO:0042910">
    <property type="term" value="F:xenobiotic transmembrane transporter activity"/>
    <property type="evidence" value="ECO:0007669"/>
    <property type="project" value="TreeGrafter"/>
</dbReference>
<feature type="transmembrane region" description="Helical" evidence="2">
    <location>
        <begin position="909"/>
        <end position="929"/>
    </location>
</feature>
<accession>A0AAJ2JUH9</accession>
<feature type="transmembrane region" description="Helical" evidence="2">
    <location>
        <begin position="498"/>
        <end position="520"/>
    </location>
</feature>
<dbReference type="RefSeq" id="WP_315745111.1">
    <property type="nucleotide sequence ID" value="NZ_JAVYAA010000002.1"/>
</dbReference>
<evidence type="ECO:0000313" key="3">
    <source>
        <dbReference type="EMBL" id="MDT8976502.1"/>
    </source>
</evidence>
<comment type="caution">
    <text evidence="3">The sequence shown here is derived from an EMBL/GenBank/DDBJ whole genome shotgun (WGS) entry which is preliminary data.</text>
</comment>
<name>A0AAJ2JUH9_9BACL</name>
<dbReference type="Proteomes" id="UP001250538">
    <property type="component" value="Unassembled WGS sequence"/>
</dbReference>